<dbReference type="InterPro" id="IPR044492">
    <property type="entry name" value="P_typ_ATPase_HD_dom"/>
</dbReference>
<evidence type="ECO:0000256" key="14">
    <source>
        <dbReference type="RuleBase" id="RU362081"/>
    </source>
</evidence>
<keyword evidence="9" id="KW-1278">Translocase</keyword>
<dbReference type="InterPro" id="IPR008250">
    <property type="entry name" value="ATPase_P-typ_transduc_dom_A_sf"/>
</dbReference>
<reference evidence="17 18" key="1">
    <citation type="submission" date="2017-10" db="EMBL/GenBank/DDBJ databases">
        <title>Genomics of the genus Arcobacter.</title>
        <authorList>
            <person name="Perez-Cataluna A."/>
            <person name="Figueras M.J."/>
        </authorList>
    </citation>
    <scope>NUCLEOTIDE SEQUENCE [LARGE SCALE GENOMIC DNA]</scope>
    <source>
        <strain evidence="17 18">CECT 8441</strain>
    </source>
</reference>
<keyword evidence="11 14" id="KW-0472">Membrane</keyword>
<evidence type="ECO:0000313" key="18">
    <source>
        <dbReference type="Proteomes" id="UP000289758"/>
    </source>
</evidence>
<dbReference type="InterPro" id="IPR023299">
    <property type="entry name" value="ATPase_P-typ_cyto_dom_N"/>
</dbReference>
<dbReference type="PANTHER" id="PTHR48085">
    <property type="entry name" value="CADMIUM/ZINC-TRANSPORTING ATPASE HMA2-RELATED"/>
    <property type="match status" value="1"/>
</dbReference>
<evidence type="ECO:0000259" key="16">
    <source>
        <dbReference type="PROSITE" id="PS50846"/>
    </source>
</evidence>
<dbReference type="SFLD" id="SFLDS00003">
    <property type="entry name" value="Haloacid_Dehalogenase"/>
    <property type="match status" value="1"/>
</dbReference>
<feature type="compositionally biased region" description="Basic and acidic residues" evidence="15">
    <location>
        <begin position="694"/>
        <end position="714"/>
    </location>
</feature>
<evidence type="ECO:0000256" key="3">
    <source>
        <dbReference type="ARBA" id="ARBA00006024"/>
    </source>
</evidence>
<organism evidence="17 18">
    <name type="scientific">Halarcobacter ebronensis</name>
    <dbReference type="NCBI Taxonomy" id="1462615"/>
    <lineage>
        <taxon>Bacteria</taxon>
        <taxon>Pseudomonadati</taxon>
        <taxon>Campylobacterota</taxon>
        <taxon>Epsilonproteobacteria</taxon>
        <taxon>Campylobacterales</taxon>
        <taxon>Arcobacteraceae</taxon>
        <taxon>Halarcobacter</taxon>
    </lineage>
</organism>
<keyword evidence="7 14" id="KW-0547">Nucleotide-binding</keyword>
<dbReference type="Gene3D" id="3.40.50.1000">
    <property type="entry name" value="HAD superfamily/HAD-like"/>
    <property type="match status" value="1"/>
</dbReference>
<evidence type="ECO:0000256" key="6">
    <source>
        <dbReference type="ARBA" id="ARBA00022723"/>
    </source>
</evidence>
<evidence type="ECO:0000256" key="12">
    <source>
        <dbReference type="ARBA" id="ARBA00039097"/>
    </source>
</evidence>
<evidence type="ECO:0000256" key="9">
    <source>
        <dbReference type="ARBA" id="ARBA00022967"/>
    </source>
</evidence>
<name>A0A4Q1AM55_9BACT</name>
<dbReference type="SUPFAM" id="SSF81653">
    <property type="entry name" value="Calcium ATPase, transduction domain A"/>
    <property type="match status" value="1"/>
</dbReference>
<evidence type="ECO:0000256" key="8">
    <source>
        <dbReference type="ARBA" id="ARBA00022840"/>
    </source>
</evidence>
<dbReference type="InterPro" id="IPR027256">
    <property type="entry name" value="P-typ_ATPase_IB"/>
</dbReference>
<evidence type="ECO:0000256" key="15">
    <source>
        <dbReference type="SAM" id="MobiDB-lite"/>
    </source>
</evidence>
<evidence type="ECO:0000256" key="10">
    <source>
        <dbReference type="ARBA" id="ARBA00022989"/>
    </source>
</evidence>
<dbReference type="SUPFAM" id="SSF81665">
    <property type="entry name" value="Calcium ATPase, transmembrane domain M"/>
    <property type="match status" value="1"/>
</dbReference>
<comment type="similarity">
    <text evidence="3 14">Belongs to the cation transport ATPase (P-type) (TC 3.A.3) family. Type IB subfamily.</text>
</comment>
<comment type="catalytic activity">
    <reaction evidence="13">
        <text>Zn(2+)(in) + ATP + H2O = Zn(2+)(out) + ADP + phosphate + H(+)</text>
        <dbReference type="Rhea" id="RHEA:20621"/>
        <dbReference type="ChEBI" id="CHEBI:15377"/>
        <dbReference type="ChEBI" id="CHEBI:15378"/>
        <dbReference type="ChEBI" id="CHEBI:29105"/>
        <dbReference type="ChEBI" id="CHEBI:30616"/>
        <dbReference type="ChEBI" id="CHEBI:43474"/>
        <dbReference type="ChEBI" id="CHEBI:456216"/>
        <dbReference type="EC" id="7.2.2.12"/>
    </reaction>
</comment>
<dbReference type="GO" id="GO:0016463">
    <property type="term" value="F:P-type zinc transporter activity"/>
    <property type="evidence" value="ECO:0007669"/>
    <property type="project" value="UniProtKB-EC"/>
</dbReference>
<dbReference type="SUPFAM" id="SSF56784">
    <property type="entry name" value="HAD-like"/>
    <property type="match status" value="1"/>
</dbReference>
<dbReference type="PRINTS" id="PR00941">
    <property type="entry name" value="CDATPASE"/>
</dbReference>
<dbReference type="CDD" id="cd00371">
    <property type="entry name" value="HMA"/>
    <property type="match status" value="1"/>
</dbReference>
<feature type="region of interest" description="Disordered" evidence="15">
    <location>
        <begin position="694"/>
        <end position="743"/>
    </location>
</feature>
<dbReference type="GO" id="GO:0005524">
    <property type="term" value="F:ATP binding"/>
    <property type="evidence" value="ECO:0007669"/>
    <property type="project" value="UniProtKB-UniRule"/>
</dbReference>
<dbReference type="InterPro" id="IPR023298">
    <property type="entry name" value="ATPase_P-typ_TM_dom_sf"/>
</dbReference>
<dbReference type="Pfam" id="PF00403">
    <property type="entry name" value="HMA"/>
    <property type="match status" value="1"/>
</dbReference>
<evidence type="ECO:0000256" key="11">
    <source>
        <dbReference type="ARBA" id="ARBA00023136"/>
    </source>
</evidence>
<evidence type="ECO:0000313" key="17">
    <source>
        <dbReference type="EMBL" id="RXK06756.1"/>
    </source>
</evidence>
<dbReference type="Pfam" id="PF00702">
    <property type="entry name" value="Hydrolase"/>
    <property type="match status" value="1"/>
</dbReference>
<dbReference type="NCBIfam" id="TIGR01494">
    <property type="entry name" value="ATPase_P-type"/>
    <property type="match status" value="1"/>
</dbReference>
<accession>A0A4Q1AM55</accession>
<protein>
    <recommendedName>
        <fullName evidence="12">P-type Zn(2+) transporter</fullName>
        <ecNumber evidence="12">7.2.2.12</ecNumber>
    </recommendedName>
</protein>
<keyword evidence="10 14" id="KW-1133">Transmembrane helix</keyword>
<dbReference type="PROSITE" id="PS00154">
    <property type="entry name" value="ATPASE_E1_E2"/>
    <property type="match status" value="1"/>
</dbReference>
<feature type="transmembrane region" description="Helical" evidence="14">
    <location>
        <begin position="110"/>
        <end position="127"/>
    </location>
</feature>
<dbReference type="GO" id="GO:0016887">
    <property type="term" value="F:ATP hydrolysis activity"/>
    <property type="evidence" value="ECO:0007669"/>
    <property type="project" value="InterPro"/>
</dbReference>
<dbReference type="InterPro" id="IPR006121">
    <property type="entry name" value="HMA_dom"/>
</dbReference>
<evidence type="ECO:0000256" key="5">
    <source>
        <dbReference type="ARBA" id="ARBA00022692"/>
    </source>
</evidence>
<feature type="domain" description="HMA" evidence="16">
    <location>
        <begin position="1"/>
        <end position="66"/>
    </location>
</feature>
<dbReference type="Pfam" id="PF00122">
    <property type="entry name" value="E1-E2_ATPase"/>
    <property type="match status" value="1"/>
</dbReference>
<dbReference type="InterPro" id="IPR051014">
    <property type="entry name" value="Cation_Transport_ATPase_IB"/>
</dbReference>
<dbReference type="GO" id="GO:0046872">
    <property type="term" value="F:metal ion binding"/>
    <property type="evidence" value="ECO:0007669"/>
    <property type="project" value="UniProtKB-KW"/>
</dbReference>
<dbReference type="InterPro" id="IPR036412">
    <property type="entry name" value="HAD-like_sf"/>
</dbReference>
<feature type="transmembrane region" description="Helical" evidence="14">
    <location>
        <begin position="671"/>
        <end position="689"/>
    </location>
</feature>
<dbReference type="InterPro" id="IPR059000">
    <property type="entry name" value="ATPase_P-type_domA"/>
</dbReference>
<sequence>MQKLKLENLDCAHCALKIENSLNAMEELENVKLNFSTSTLSFEQKSNENIIDKITEVIQSIEKDVNVVEDKKDEARSFWQLLNKKLLLITTISILLTFFSYNYISQNYFQVLMYLLAYLLVGWDVLYKATRNILKGKLFDENFLMGIATIGAFALGEYIEGITVMVFYQIGEMFQAVAVNNSRDSINSLIDLKPEFANVKEGNNIVQKNPEKVKIGETIVVKVGEKVPVDGVLLSDTCSFDTSAITGEFKPKTLNKEDEILSGYINLSQASNIKVTSLYKNSTIAKIIELIENASSQKARAEKFITKFASIYTPFVVVAALLLAFIPPLFIEGALYSDWIERSLVFLVISCPCALVISIPLSFFSAIGAISKKGILVKGANYVEKLTEIENIIFDKTGTLTHGIFKVTKIKTYGIKEEELLELAALSESFSTHPIAKSIVKAFNKEINHEKVSSHEEFSGLGVKATIQNTEVLVGNQKLLNRFSVDIPEEISEDLNVVFVAINSKIAGFIVVDDVIKEEAKNFIEELKRVQIKKTYMLTGDKKEVALKVANNLGIDEVRYELLPQDKLSSFKEIKEKTGKITAFVGDGINDAPTLASSDIGFAMGGIGSDLAVKSADVVVLNDKLDSILDAIKISKKTKVIVYQNIVFIMIIKVGFLILGAGAIIGMAEAIFADIGVALLAILNSMRILKESKNKDTRREEKKIKEGNREDSRSSKAPTSGFNTSKGTVTSSCCEDKSCCSKS</sequence>
<comment type="subcellular location">
    <subcellularLocation>
        <location evidence="2 14">Cell membrane</location>
    </subcellularLocation>
    <subcellularLocation>
        <location evidence="1">Membrane</location>
        <topology evidence="1">Multi-pass membrane protein</topology>
    </subcellularLocation>
</comment>
<dbReference type="RefSeq" id="WP_129086658.1">
    <property type="nucleotide sequence ID" value="NZ_CP053836.1"/>
</dbReference>
<dbReference type="SFLD" id="SFLDF00027">
    <property type="entry name" value="p-type_atpase"/>
    <property type="match status" value="1"/>
</dbReference>
<dbReference type="PROSITE" id="PS50846">
    <property type="entry name" value="HMA_2"/>
    <property type="match status" value="1"/>
</dbReference>
<feature type="transmembrane region" description="Helical" evidence="14">
    <location>
        <begin position="343"/>
        <end position="370"/>
    </location>
</feature>
<dbReference type="SFLD" id="SFLDG00002">
    <property type="entry name" value="C1.7:_P-type_atpase_like"/>
    <property type="match status" value="1"/>
</dbReference>
<feature type="transmembrane region" description="Helical" evidence="14">
    <location>
        <begin position="308"/>
        <end position="331"/>
    </location>
</feature>
<keyword evidence="6 14" id="KW-0479">Metal-binding</keyword>
<dbReference type="SUPFAM" id="SSF55008">
    <property type="entry name" value="HMA, heavy metal-associated domain"/>
    <property type="match status" value="1"/>
</dbReference>
<evidence type="ECO:0000256" key="7">
    <source>
        <dbReference type="ARBA" id="ARBA00022741"/>
    </source>
</evidence>
<evidence type="ECO:0000256" key="1">
    <source>
        <dbReference type="ARBA" id="ARBA00004141"/>
    </source>
</evidence>
<dbReference type="InterPro" id="IPR023214">
    <property type="entry name" value="HAD_sf"/>
</dbReference>
<keyword evidence="4" id="KW-0597">Phosphoprotein</keyword>
<dbReference type="PANTHER" id="PTHR48085:SF5">
    <property type="entry name" value="CADMIUM_ZINC-TRANSPORTING ATPASE HMA4-RELATED"/>
    <property type="match status" value="1"/>
</dbReference>
<dbReference type="AlphaFoldDB" id="A0A4Q1AM55"/>
<dbReference type="Gene3D" id="3.40.1110.10">
    <property type="entry name" value="Calcium-transporting ATPase, cytoplasmic domain N"/>
    <property type="match status" value="1"/>
</dbReference>
<dbReference type="GO" id="GO:0005886">
    <property type="term" value="C:plasma membrane"/>
    <property type="evidence" value="ECO:0007669"/>
    <property type="project" value="UniProtKB-SubCell"/>
</dbReference>
<dbReference type="InterPro" id="IPR036163">
    <property type="entry name" value="HMA_dom_sf"/>
</dbReference>
<dbReference type="EC" id="7.2.2.12" evidence="12"/>
<keyword evidence="18" id="KW-1185">Reference proteome</keyword>
<dbReference type="NCBIfam" id="TIGR01512">
    <property type="entry name" value="ATPase-IB2_Cd"/>
    <property type="match status" value="1"/>
</dbReference>
<proteinExistence type="inferred from homology"/>
<dbReference type="GO" id="GO:0015086">
    <property type="term" value="F:cadmium ion transmembrane transporter activity"/>
    <property type="evidence" value="ECO:0007669"/>
    <property type="project" value="TreeGrafter"/>
</dbReference>
<keyword evidence="8 14" id="KW-0067">ATP-binding</keyword>
<dbReference type="EMBL" id="PDKK01000003">
    <property type="protein sequence ID" value="RXK06756.1"/>
    <property type="molecule type" value="Genomic_DNA"/>
</dbReference>
<dbReference type="Gene3D" id="2.70.150.10">
    <property type="entry name" value="Calcium-transporting ATPase, cytoplasmic transduction domain A"/>
    <property type="match status" value="1"/>
</dbReference>
<evidence type="ECO:0000256" key="13">
    <source>
        <dbReference type="ARBA" id="ARBA00047308"/>
    </source>
</evidence>
<keyword evidence="14" id="KW-1003">Cell membrane</keyword>
<dbReference type="Gene3D" id="3.30.70.100">
    <property type="match status" value="1"/>
</dbReference>
<feature type="compositionally biased region" description="Basic and acidic residues" evidence="15">
    <location>
        <begin position="734"/>
        <end position="743"/>
    </location>
</feature>
<dbReference type="InterPro" id="IPR001757">
    <property type="entry name" value="P_typ_ATPase"/>
</dbReference>
<gene>
    <name evidence="17" type="primary">cadA</name>
    <name evidence="17" type="ORF">CRV07_04825</name>
</gene>
<evidence type="ECO:0000256" key="2">
    <source>
        <dbReference type="ARBA" id="ARBA00004236"/>
    </source>
</evidence>
<evidence type="ECO:0000256" key="4">
    <source>
        <dbReference type="ARBA" id="ARBA00022553"/>
    </source>
</evidence>
<comment type="caution">
    <text evidence="17">The sequence shown here is derived from an EMBL/GenBank/DDBJ whole genome shotgun (WGS) entry which is preliminary data.</text>
</comment>
<dbReference type="Proteomes" id="UP000289758">
    <property type="component" value="Unassembled WGS sequence"/>
</dbReference>
<dbReference type="PRINTS" id="PR00119">
    <property type="entry name" value="CATATPASE"/>
</dbReference>
<dbReference type="OrthoDB" id="2490525at2"/>
<feature type="transmembrane region" description="Helical" evidence="14">
    <location>
        <begin position="642"/>
        <end position="665"/>
    </location>
</feature>
<dbReference type="InterPro" id="IPR018303">
    <property type="entry name" value="ATPase_P-typ_P_site"/>
</dbReference>
<feature type="transmembrane region" description="Helical" evidence="14">
    <location>
        <begin position="86"/>
        <end position="104"/>
    </location>
</feature>
<feature type="compositionally biased region" description="Polar residues" evidence="15">
    <location>
        <begin position="715"/>
        <end position="730"/>
    </location>
</feature>
<keyword evidence="5 14" id="KW-0812">Transmembrane</keyword>
<dbReference type="NCBIfam" id="TIGR01525">
    <property type="entry name" value="ATPase-IB_hvy"/>
    <property type="match status" value="1"/>
</dbReference>